<evidence type="ECO:0000256" key="7">
    <source>
        <dbReference type="PIRSR" id="PIRSR602481-1"/>
    </source>
</evidence>
<dbReference type="GO" id="GO:0045892">
    <property type="term" value="P:negative regulation of DNA-templated transcription"/>
    <property type="evidence" value="ECO:0007669"/>
    <property type="project" value="TreeGrafter"/>
</dbReference>
<organism evidence="9 10">
    <name type="scientific">Pseudochrobactrum asaccharolyticum</name>
    <dbReference type="NCBI Taxonomy" id="354351"/>
    <lineage>
        <taxon>Bacteria</taxon>
        <taxon>Pseudomonadati</taxon>
        <taxon>Pseudomonadota</taxon>
        <taxon>Alphaproteobacteria</taxon>
        <taxon>Hyphomicrobiales</taxon>
        <taxon>Brucellaceae</taxon>
        <taxon>Pseudochrobactrum</taxon>
    </lineage>
</organism>
<dbReference type="InterPro" id="IPR036390">
    <property type="entry name" value="WH_DNA-bd_sf"/>
</dbReference>
<dbReference type="Proteomes" id="UP000252893">
    <property type="component" value="Unassembled WGS sequence"/>
</dbReference>
<evidence type="ECO:0000256" key="8">
    <source>
        <dbReference type="PIRSR" id="PIRSR602481-2"/>
    </source>
</evidence>
<dbReference type="RefSeq" id="WP_113945035.1">
    <property type="nucleotide sequence ID" value="NZ_JBHEEG010000006.1"/>
</dbReference>
<dbReference type="Gene3D" id="1.10.10.10">
    <property type="entry name" value="Winged helix-like DNA-binding domain superfamily/Winged helix DNA-binding domain"/>
    <property type="match status" value="1"/>
</dbReference>
<evidence type="ECO:0000256" key="6">
    <source>
        <dbReference type="ARBA" id="ARBA00023163"/>
    </source>
</evidence>
<evidence type="ECO:0000256" key="2">
    <source>
        <dbReference type="ARBA" id="ARBA00022491"/>
    </source>
</evidence>
<evidence type="ECO:0000256" key="3">
    <source>
        <dbReference type="ARBA" id="ARBA00022833"/>
    </source>
</evidence>
<proteinExistence type="inferred from homology"/>
<comment type="cofactor">
    <cofactor evidence="8">
        <name>Mn(2+)</name>
        <dbReference type="ChEBI" id="CHEBI:29035"/>
    </cofactor>
    <cofactor evidence="8">
        <name>Fe(2+)</name>
        <dbReference type="ChEBI" id="CHEBI:29033"/>
    </cofactor>
    <text evidence="8">Binds 1 Mn(2+) or Fe(2+) ion per subunit.</text>
</comment>
<sequence>MTGHTHSGTASAAARAPKLTRNQSLVLDSLAKAEFPLSAYTILDQLREEGFRAPLQVYRALDKLLEYGLIHRLESLNAFIACAHPHHQEHGHLHGIAAFAICDKCGLASEFTEPEIEDCVQHWTQKNHFHPTKTTLEIRGLCASCAHN</sequence>
<feature type="binding site" evidence="7">
    <location>
        <position position="145"/>
    </location>
    <ligand>
        <name>Zn(2+)</name>
        <dbReference type="ChEBI" id="CHEBI:29105"/>
    </ligand>
</feature>
<dbReference type="AlphaFoldDB" id="A0A366DT80"/>
<dbReference type="GO" id="GO:0003700">
    <property type="term" value="F:DNA-binding transcription factor activity"/>
    <property type="evidence" value="ECO:0007669"/>
    <property type="project" value="InterPro"/>
</dbReference>
<keyword evidence="4" id="KW-0805">Transcription regulation</keyword>
<feature type="binding site" evidence="8">
    <location>
        <position position="87"/>
    </location>
    <ligand>
        <name>Fe cation</name>
        <dbReference type="ChEBI" id="CHEBI:24875"/>
    </ligand>
</feature>
<feature type="binding site" evidence="7">
    <location>
        <position position="102"/>
    </location>
    <ligand>
        <name>Zn(2+)</name>
        <dbReference type="ChEBI" id="CHEBI:29105"/>
    </ligand>
</feature>
<dbReference type="GO" id="GO:0005829">
    <property type="term" value="C:cytosol"/>
    <property type="evidence" value="ECO:0007669"/>
    <property type="project" value="TreeGrafter"/>
</dbReference>
<evidence type="ECO:0000313" key="9">
    <source>
        <dbReference type="EMBL" id="RBO93293.1"/>
    </source>
</evidence>
<keyword evidence="3 7" id="KW-0862">Zinc</keyword>
<dbReference type="Pfam" id="PF01475">
    <property type="entry name" value="FUR"/>
    <property type="match status" value="1"/>
</dbReference>
<keyword evidence="8" id="KW-0408">Iron</keyword>
<evidence type="ECO:0000256" key="5">
    <source>
        <dbReference type="ARBA" id="ARBA00023125"/>
    </source>
</evidence>
<feature type="binding site" evidence="8">
    <location>
        <position position="117"/>
    </location>
    <ligand>
        <name>Fe cation</name>
        <dbReference type="ChEBI" id="CHEBI:24875"/>
    </ligand>
</feature>
<accession>A0A366DT80</accession>
<dbReference type="GO" id="GO:0000976">
    <property type="term" value="F:transcription cis-regulatory region binding"/>
    <property type="evidence" value="ECO:0007669"/>
    <property type="project" value="TreeGrafter"/>
</dbReference>
<dbReference type="SUPFAM" id="SSF46785">
    <property type="entry name" value="Winged helix' DNA-binding domain"/>
    <property type="match status" value="1"/>
</dbReference>
<dbReference type="InterPro" id="IPR002481">
    <property type="entry name" value="FUR"/>
</dbReference>
<comment type="cofactor">
    <cofactor evidence="7">
        <name>Zn(2+)</name>
        <dbReference type="ChEBI" id="CHEBI:29105"/>
    </cofactor>
    <text evidence="7">Binds 1 zinc ion per subunit.</text>
</comment>
<dbReference type="InterPro" id="IPR043135">
    <property type="entry name" value="Fur_C"/>
</dbReference>
<keyword evidence="7" id="KW-0479">Metal-binding</keyword>
<keyword evidence="2" id="KW-0678">Repressor</keyword>
<comment type="similarity">
    <text evidence="1">Belongs to the Fur family.</text>
</comment>
<feature type="binding site" evidence="7">
    <location>
        <position position="105"/>
    </location>
    <ligand>
        <name>Zn(2+)</name>
        <dbReference type="ChEBI" id="CHEBI:29105"/>
    </ligand>
</feature>
<dbReference type="OrthoDB" id="9801127at2"/>
<name>A0A366DT80_9HYPH</name>
<dbReference type="Gene3D" id="3.30.1490.190">
    <property type="match status" value="1"/>
</dbReference>
<feature type="binding site" evidence="7">
    <location>
        <position position="142"/>
    </location>
    <ligand>
        <name>Zn(2+)</name>
        <dbReference type="ChEBI" id="CHEBI:29105"/>
    </ligand>
</feature>
<keyword evidence="10" id="KW-1185">Reference proteome</keyword>
<evidence type="ECO:0000256" key="4">
    <source>
        <dbReference type="ARBA" id="ARBA00023015"/>
    </source>
</evidence>
<dbReference type="InterPro" id="IPR036388">
    <property type="entry name" value="WH-like_DNA-bd_sf"/>
</dbReference>
<dbReference type="PANTHER" id="PTHR33202:SF6">
    <property type="entry name" value="ZINC UPTAKE REGULATION PROTEIN"/>
    <property type="match status" value="1"/>
</dbReference>
<gene>
    <name evidence="9" type="ORF">DFR47_1055</name>
</gene>
<evidence type="ECO:0000313" key="10">
    <source>
        <dbReference type="Proteomes" id="UP000252893"/>
    </source>
</evidence>
<dbReference type="GO" id="GO:1900376">
    <property type="term" value="P:regulation of secondary metabolite biosynthetic process"/>
    <property type="evidence" value="ECO:0007669"/>
    <property type="project" value="TreeGrafter"/>
</dbReference>
<keyword evidence="6" id="KW-0804">Transcription</keyword>
<dbReference type="EMBL" id="QNRH01000005">
    <property type="protein sequence ID" value="RBO93293.1"/>
    <property type="molecule type" value="Genomic_DNA"/>
</dbReference>
<dbReference type="PANTHER" id="PTHR33202">
    <property type="entry name" value="ZINC UPTAKE REGULATION PROTEIN"/>
    <property type="match status" value="1"/>
</dbReference>
<comment type="caution">
    <text evidence="9">The sequence shown here is derived from an EMBL/GenBank/DDBJ whole genome shotgun (WGS) entry which is preliminary data.</text>
</comment>
<keyword evidence="5" id="KW-0238">DNA-binding</keyword>
<reference evidence="9 10" key="1">
    <citation type="submission" date="2018-06" db="EMBL/GenBank/DDBJ databases">
        <title>Genomic Encyclopedia of Type Strains, Phase IV (KMG-IV): sequencing the most valuable type-strain genomes for metagenomic binning, comparative biology and taxonomic classification.</title>
        <authorList>
            <person name="Goeker M."/>
        </authorList>
    </citation>
    <scope>NUCLEOTIDE SEQUENCE [LARGE SCALE GENOMIC DNA]</scope>
    <source>
        <strain evidence="9 10">DSM 25619</strain>
    </source>
</reference>
<dbReference type="GO" id="GO:0008270">
    <property type="term" value="F:zinc ion binding"/>
    <property type="evidence" value="ECO:0007669"/>
    <property type="project" value="TreeGrafter"/>
</dbReference>
<protein>
    <submittedName>
        <fullName evidence="9">Fur family zinc uptake transcriptional regulator</fullName>
    </submittedName>
</protein>
<evidence type="ECO:0000256" key="1">
    <source>
        <dbReference type="ARBA" id="ARBA00007957"/>
    </source>
</evidence>